<dbReference type="PROSITE" id="PS51375">
    <property type="entry name" value="PPR"/>
    <property type="match status" value="3"/>
</dbReference>
<dbReference type="Gene3D" id="1.25.40.10">
    <property type="entry name" value="Tetratricopeptide repeat domain"/>
    <property type="match status" value="3"/>
</dbReference>
<dbReference type="InterPro" id="IPR046960">
    <property type="entry name" value="PPR_At4g14850-like_plant"/>
</dbReference>
<dbReference type="GO" id="GO:0003723">
    <property type="term" value="F:RNA binding"/>
    <property type="evidence" value="ECO:0007669"/>
    <property type="project" value="InterPro"/>
</dbReference>
<dbReference type="GeneID" id="104598122"/>
<keyword evidence="1" id="KW-1185">Reference proteome</keyword>
<dbReference type="GO" id="GO:0009451">
    <property type="term" value="P:RNA modification"/>
    <property type="evidence" value="ECO:0007669"/>
    <property type="project" value="InterPro"/>
</dbReference>
<organism evidence="1 2">
    <name type="scientific">Nelumbo nucifera</name>
    <name type="common">Sacred lotus</name>
    <dbReference type="NCBI Taxonomy" id="4432"/>
    <lineage>
        <taxon>Eukaryota</taxon>
        <taxon>Viridiplantae</taxon>
        <taxon>Streptophyta</taxon>
        <taxon>Embryophyta</taxon>
        <taxon>Tracheophyta</taxon>
        <taxon>Spermatophyta</taxon>
        <taxon>Magnoliopsida</taxon>
        <taxon>Proteales</taxon>
        <taxon>Nelumbonaceae</taxon>
        <taxon>Nelumbo</taxon>
    </lineage>
</organism>
<protein>
    <submittedName>
        <fullName evidence="2">Pentatricopeptide repeat-containing protein At2g02980, chloroplastic</fullName>
    </submittedName>
</protein>
<dbReference type="FunFam" id="1.25.40.10:FF:000427">
    <property type="entry name" value="Pentatricopeptide repeat-containing protein chloroplastic"/>
    <property type="match status" value="1"/>
</dbReference>
<evidence type="ECO:0000313" key="2">
    <source>
        <dbReference type="RefSeq" id="XP_010258338.1"/>
    </source>
</evidence>
<sequence length="603" mass="67654">MSVATLPLSLGPLFSSSSTSKTDSSKDTHPSPLSLLPKCSSLRELRQIHAATIKSHLQHDLSVITKLINFCTLNPSTTMDYAQHLFDQIPEPDIVLFNTMARGYARTGTSIRAVALFVHILRSGLLPDDYTFPSLLKACANSKSLEEGKQIHCLAIKLGFYRNIYVHPTLINMYTECGDVLAARRIFDRILKPCVVTYNAMITGYVRNSRPNEALSLFRELQASNLKPTDVTMLSILLSCALLGALELGKWIDDYIKRNGFNEYVKVNTALIDMFAKCGSLEDAVSVFENMRYRDTQAWSTMIVAYAIHGHGNKAISMFEEMKSAGVQPDEVTFLGILYACSHTGLVEEGYKYFRAMNGLYGVAPGIKHYGCMVDLLGRAGRLEEAYQFIEGLPIKPTPILWRTLLSSCSSHGNVELGKRVIKRIFELDDSHGGDYVILSNMCARAGRWEDVNYVRKLMKDRGVTKVPGCSSVEVDNVVHEFFSGDGKHPESRGLYRVLDELVEELKMVGYVPDTSLVFHADMTEKEKEATLRYHSEKLAIAFGLINTPPRTTIRVVKNLRVCGDCHSAAKFISMIFNREIILRDLHRFHHFKQGKCSCGDFW</sequence>
<dbReference type="InterPro" id="IPR011990">
    <property type="entry name" value="TPR-like_helical_dom_sf"/>
</dbReference>
<dbReference type="SUPFAM" id="SSF48452">
    <property type="entry name" value="TPR-like"/>
    <property type="match status" value="1"/>
</dbReference>
<dbReference type="eggNOG" id="KOG4197">
    <property type="taxonomic scope" value="Eukaryota"/>
</dbReference>
<proteinExistence type="predicted"/>
<evidence type="ECO:0000313" key="1">
    <source>
        <dbReference type="Proteomes" id="UP000189703"/>
    </source>
</evidence>
<dbReference type="Pfam" id="PF13041">
    <property type="entry name" value="PPR_2"/>
    <property type="match status" value="3"/>
</dbReference>
<name>A0A1U7ZX50_NELNU</name>
<dbReference type="PANTHER" id="PTHR47926">
    <property type="entry name" value="PENTATRICOPEPTIDE REPEAT-CONTAINING PROTEIN"/>
    <property type="match status" value="1"/>
</dbReference>
<dbReference type="OMA" id="MYTECND"/>
<dbReference type="PANTHER" id="PTHR47926:SF488">
    <property type="entry name" value="DYW DOMAIN-CONTAINING PROTEIN"/>
    <property type="match status" value="1"/>
</dbReference>
<accession>A0A1U7ZX50</accession>
<dbReference type="STRING" id="4432.A0A1U7ZX50"/>
<dbReference type="Pfam" id="PF20431">
    <property type="entry name" value="E_motif"/>
    <property type="match status" value="1"/>
</dbReference>
<dbReference type="KEGG" id="nnu:104598122"/>
<dbReference type="Pfam" id="PF01535">
    <property type="entry name" value="PPR"/>
    <property type="match status" value="2"/>
</dbReference>
<dbReference type="GO" id="GO:0008270">
    <property type="term" value="F:zinc ion binding"/>
    <property type="evidence" value="ECO:0007669"/>
    <property type="project" value="InterPro"/>
</dbReference>
<dbReference type="FunCoup" id="A0A1U7ZX50">
    <property type="interactions" value="823"/>
</dbReference>
<dbReference type="RefSeq" id="XP_010258338.1">
    <property type="nucleotide sequence ID" value="XM_010260036.2"/>
</dbReference>
<dbReference type="NCBIfam" id="TIGR00756">
    <property type="entry name" value="PPR"/>
    <property type="match status" value="2"/>
</dbReference>
<dbReference type="FunFam" id="1.25.40.10:FF:000404">
    <property type="entry name" value="Pentatricopeptide repeat-containing protein chloroplastic"/>
    <property type="match status" value="1"/>
</dbReference>
<gene>
    <name evidence="2" type="primary">LOC104598122</name>
</gene>
<dbReference type="InterPro" id="IPR002885">
    <property type="entry name" value="PPR_rpt"/>
</dbReference>
<dbReference type="Proteomes" id="UP000189703">
    <property type="component" value="Unplaced"/>
</dbReference>
<dbReference type="OrthoDB" id="185373at2759"/>
<dbReference type="Pfam" id="PF14432">
    <property type="entry name" value="DYW_deaminase"/>
    <property type="match status" value="1"/>
</dbReference>
<reference evidence="2" key="1">
    <citation type="submission" date="2025-08" db="UniProtKB">
        <authorList>
            <consortium name="RefSeq"/>
        </authorList>
    </citation>
    <scope>IDENTIFICATION</scope>
</reference>
<dbReference type="AlphaFoldDB" id="A0A1U7ZX50"/>
<dbReference type="InterPro" id="IPR032867">
    <property type="entry name" value="DYW_dom"/>
</dbReference>
<dbReference type="InterPro" id="IPR046848">
    <property type="entry name" value="E_motif"/>
</dbReference>